<dbReference type="EMBL" id="JQBK01000017">
    <property type="protein sequence ID" value="KRN86183.1"/>
    <property type="molecule type" value="Genomic_DNA"/>
</dbReference>
<dbReference type="Gene3D" id="6.10.250.660">
    <property type="match status" value="1"/>
</dbReference>
<comment type="similarity">
    <text evidence="2">Belongs to the DivIVA family.</text>
</comment>
<feature type="compositionally biased region" description="Basic and acidic residues" evidence="8">
    <location>
        <begin position="232"/>
        <end position="242"/>
    </location>
</feature>
<evidence type="ECO:0000313" key="12">
    <source>
        <dbReference type="Proteomes" id="UP000190935"/>
    </source>
</evidence>
<feature type="coiled-coil region" evidence="7">
    <location>
        <begin position="108"/>
        <end position="135"/>
    </location>
</feature>
<keyword evidence="5 7" id="KW-0175">Coiled coil</keyword>
<evidence type="ECO:0000313" key="11">
    <source>
        <dbReference type="Proteomes" id="UP000051491"/>
    </source>
</evidence>
<dbReference type="InterPro" id="IPR019933">
    <property type="entry name" value="DivIVA_domain"/>
</dbReference>
<dbReference type="KEGG" id="laca:LAC1533_1377"/>
<dbReference type="GO" id="GO:0005737">
    <property type="term" value="C:cytoplasm"/>
    <property type="evidence" value="ECO:0007669"/>
    <property type="project" value="UniProtKB-SubCell"/>
</dbReference>
<accession>A0A0R2KHK8</accession>
<keyword evidence="4 9" id="KW-0132">Cell division</keyword>
<dbReference type="OrthoDB" id="9815492at2"/>
<evidence type="ECO:0000256" key="1">
    <source>
        <dbReference type="ARBA" id="ARBA00004496"/>
    </source>
</evidence>
<dbReference type="Proteomes" id="UP000190935">
    <property type="component" value="Chromosome I"/>
</dbReference>
<organism evidence="9 11">
    <name type="scientific">Ligilactobacillus acidipiscis</name>
    <dbReference type="NCBI Taxonomy" id="89059"/>
    <lineage>
        <taxon>Bacteria</taxon>
        <taxon>Bacillati</taxon>
        <taxon>Bacillota</taxon>
        <taxon>Bacilli</taxon>
        <taxon>Lactobacillales</taxon>
        <taxon>Lactobacillaceae</taxon>
        <taxon>Ligilactobacillus</taxon>
    </lineage>
</organism>
<dbReference type="Pfam" id="PF05103">
    <property type="entry name" value="DivIVA"/>
    <property type="match status" value="1"/>
</dbReference>
<dbReference type="Proteomes" id="UP000051491">
    <property type="component" value="Unassembled WGS sequence"/>
</dbReference>
<dbReference type="GO" id="GO:0051301">
    <property type="term" value="P:cell division"/>
    <property type="evidence" value="ECO:0007669"/>
    <property type="project" value="UniProtKB-KW"/>
</dbReference>
<protein>
    <submittedName>
        <fullName evidence="9 10">Cell division initiation protein</fullName>
    </submittedName>
</protein>
<evidence type="ECO:0000313" key="9">
    <source>
        <dbReference type="EMBL" id="KRN86183.1"/>
    </source>
</evidence>
<feature type="region of interest" description="Disordered" evidence="8">
    <location>
        <begin position="183"/>
        <end position="242"/>
    </location>
</feature>
<evidence type="ECO:0000313" key="10">
    <source>
        <dbReference type="EMBL" id="SFV40797.1"/>
    </source>
</evidence>
<evidence type="ECO:0000256" key="8">
    <source>
        <dbReference type="SAM" id="MobiDB-lite"/>
    </source>
</evidence>
<evidence type="ECO:0000256" key="4">
    <source>
        <dbReference type="ARBA" id="ARBA00022618"/>
    </source>
</evidence>
<evidence type="ECO:0000256" key="3">
    <source>
        <dbReference type="ARBA" id="ARBA00022490"/>
    </source>
</evidence>
<evidence type="ECO:0000256" key="5">
    <source>
        <dbReference type="ARBA" id="ARBA00023054"/>
    </source>
</evidence>
<evidence type="ECO:0000256" key="6">
    <source>
        <dbReference type="ARBA" id="ARBA00023306"/>
    </source>
</evidence>
<proteinExistence type="inferred from homology"/>
<keyword evidence="6" id="KW-0131">Cell cycle</keyword>
<sequence>MTLTPLDIHNKEFHVKLRGYDQDEVNDFLDQIIKDYEMTLQENEKLNSSLEQSNEKLKYFNDLKDSLNQSIIVAQEAADKVKANSQREADIIQREAQKEGQDAIDQANEKARHIIDQASRKATQLATETDGLRKQARIFRQKLQVMMESQLEVVKGSEWDDILKQGETSSYEEIQDALRHEEDLDKQAAEEVESGQAANEAVGAHTEAQEPDVDNDDTVVIFPDASVEDEDGQHFADAEENN</sequence>
<comment type="subcellular location">
    <subcellularLocation>
        <location evidence="1">Cytoplasm</location>
    </subcellularLocation>
</comment>
<dbReference type="NCBIfam" id="TIGR03544">
    <property type="entry name" value="DivI1A_domain"/>
    <property type="match status" value="1"/>
</dbReference>
<dbReference type="GeneID" id="95349471"/>
<dbReference type="RefSeq" id="WP_010494661.1">
    <property type="nucleotide sequence ID" value="NZ_CP113926.1"/>
</dbReference>
<gene>
    <name evidence="9" type="ORF">IV43_GL000660</name>
    <name evidence="10" type="ORF">LAC1533_1377</name>
</gene>
<dbReference type="PATRIC" id="fig|89059.3.peg.684"/>
<dbReference type="InterPro" id="IPR007793">
    <property type="entry name" value="DivIVA_fam"/>
</dbReference>
<evidence type="ECO:0000256" key="2">
    <source>
        <dbReference type="ARBA" id="ARBA00009008"/>
    </source>
</evidence>
<dbReference type="AlphaFoldDB" id="A0A0R2KHK8"/>
<dbReference type="EMBL" id="LT630287">
    <property type="protein sequence ID" value="SFV40797.1"/>
    <property type="molecule type" value="Genomic_DNA"/>
</dbReference>
<keyword evidence="3" id="KW-0963">Cytoplasm</keyword>
<reference evidence="12" key="2">
    <citation type="submission" date="2016-11" db="EMBL/GenBank/DDBJ databases">
        <authorList>
            <person name="Papadimitriou K."/>
        </authorList>
    </citation>
    <scope>NUCLEOTIDE SEQUENCE [LARGE SCALE GENOMIC DNA]</scope>
    <source>
        <strain evidence="12">ACA-DC 1533</strain>
    </source>
</reference>
<dbReference type="PANTHER" id="PTHR35794">
    <property type="entry name" value="CELL DIVISION PROTEIN DIVIVA"/>
    <property type="match status" value="1"/>
</dbReference>
<dbReference type="PANTHER" id="PTHR35794:SF2">
    <property type="entry name" value="CELL DIVISION PROTEIN DIVIVA"/>
    <property type="match status" value="1"/>
</dbReference>
<name>A0A0R2KHK8_9LACO</name>
<reference evidence="10" key="3">
    <citation type="submission" date="2016-11" db="EMBL/GenBank/DDBJ databases">
        <authorList>
            <person name="Jaros S."/>
            <person name="Januszkiewicz K."/>
            <person name="Wedrychowicz H."/>
        </authorList>
    </citation>
    <scope>NUCLEOTIDE SEQUENCE [LARGE SCALE GENOMIC DNA]</scope>
    <source>
        <strain evidence="10">ACA-DC 1533</strain>
    </source>
</reference>
<dbReference type="STRING" id="89059.LAC1533_1377"/>
<evidence type="ECO:0000256" key="7">
    <source>
        <dbReference type="SAM" id="Coils"/>
    </source>
</evidence>
<reference evidence="9 11" key="1">
    <citation type="journal article" date="2015" name="Genome Announc.">
        <title>Expanding the biotechnology potential of lactobacilli through comparative genomics of 213 strains and associated genera.</title>
        <authorList>
            <person name="Sun Z."/>
            <person name="Harris H.M."/>
            <person name="McCann A."/>
            <person name="Guo C."/>
            <person name="Argimon S."/>
            <person name="Zhang W."/>
            <person name="Yang X."/>
            <person name="Jeffery I.B."/>
            <person name="Cooney J.C."/>
            <person name="Kagawa T.F."/>
            <person name="Liu W."/>
            <person name="Song Y."/>
            <person name="Salvetti E."/>
            <person name="Wrobel A."/>
            <person name="Rasinkangas P."/>
            <person name="Parkhill J."/>
            <person name="Rea M.C."/>
            <person name="O'Sullivan O."/>
            <person name="Ritari J."/>
            <person name="Douillard F.P."/>
            <person name="Paul Ross R."/>
            <person name="Yang R."/>
            <person name="Briner A.E."/>
            <person name="Felis G.E."/>
            <person name="de Vos W.M."/>
            <person name="Barrangou R."/>
            <person name="Klaenhammer T.R."/>
            <person name="Caufield P.W."/>
            <person name="Cui Y."/>
            <person name="Zhang H."/>
            <person name="O'Toole P.W."/>
        </authorList>
    </citation>
    <scope>NUCLEOTIDE SEQUENCE [LARGE SCALE GENOMIC DNA]</scope>
    <source>
        <strain evidence="9 11">DSM 15353</strain>
    </source>
</reference>